<organism evidence="1 2">
    <name type="scientific">Frigoriglobus tundricola</name>
    <dbReference type="NCBI Taxonomy" id="2774151"/>
    <lineage>
        <taxon>Bacteria</taxon>
        <taxon>Pseudomonadati</taxon>
        <taxon>Planctomycetota</taxon>
        <taxon>Planctomycetia</taxon>
        <taxon>Gemmatales</taxon>
        <taxon>Gemmataceae</taxon>
        <taxon>Frigoriglobus</taxon>
    </lineage>
</organism>
<proteinExistence type="predicted"/>
<evidence type="ECO:0008006" key="3">
    <source>
        <dbReference type="Google" id="ProtNLM"/>
    </source>
</evidence>
<keyword evidence="2" id="KW-1185">Reference proteome</keyword>
<name>A0A6M5Z228_9BACT</name>
<evidence type="ECO:0000313" key="1">
    <source>
        <dbReference type="EMBL" id="QJW99501.1"/>
    </source>
</evidence>
<dbReference type="EMBL" id="CP053452">
    <property type="protein sequence ID" value="QJW99501.1"/>
    <property type="molecule type" value="Genomic_DNA"/>
</dbReference>
<accession>A0A6M5Z228</accession>
<dbReference type="AlphaFoldDB" id="A0A6M5Z228"/>
<reference evidence="2" key="1">
    <citation type="submission" date="2020-05" db="EMBL/GenBank/DDBJ databases">
        <title>Frigoriglobus tundricola gen. nov., sp. nov., a psychrotolerant cellulolytic planctomycete of the family Gemmataceae with two divergent copies of 16S rRNA gene.</title>
        <authorList>
            <person name="Kulichevskaya I.S."/>
            <person name="Ivanova A.A."/>
            <person name="Naumoff D.G."/>
            <person name="Beletsky A.V."/>
            <person name="Rijpstra W.I.C."/>
            <person name="Sinninghe Damste J.S."/>
            <person name="Mardanov A.V."/>
            <person name="Ravin N.V."/>
            <person name="Dedysh S.N."/>
        </authorList>
    </citation>
    <scope>NUCLEOTIDE SEQUENCE [LARGE SCALE GENOMIC DNA]</scope>
    <source>
        <strain evidence="2">PL17</strain>
    </source>
</reference>
<sequence length="90" mass="10080">MLTQFGRESQPDAVTGFTAEQIRTAFDAVHVQAMKELAAYPDADLDLPPLKPHPLFGTRIAGLRYAPLHEMIHCGQLALIRRMLGQKPIW</sequence>
<dbReference type="Gene3D" id="1.20.120.450">
    <property type="entry name" value="dinb family like domain"/>
    <property type="match status" value="1"/>
</dbReference>
<evidence type="ECO:0000313" key="2">
    <source>
        <dbReference type="Proteomes" id="UP000503447"/>
    </source>
</evidence>
<dbReference type="Proteomes" id="UP000503447">
    <property type="component" value="Chromosome"/>
</dbReference>
<dbReference type="SUPFAM" id="SSF109854">
    <property type="entry name" value="DinB/YfiT-like putative metalloenzymes"/>
    <property type="match status" value="1"/>
</dbReference>
<dbReference type="KEGG" id="ftj:FTUN_7113"/>
<protein>
    <recommendedName>
        <fullName evidence="3">DinB-like domain-containing protein</fullName>
    </recommendedName>
</protein>
<dbReference type="InterPro" id="IPR034660">
    <property type="entry name" value="DinB/YfiT-like"/>
</dbReference>
<gene>
    <name evidence="1" type="ORF">FTUN_7113</name>
</gene>